<organism evidence="1">
    <name type="scientific">Siphoviridae sp. ct2hZ16</name>
    <dbReference type="NCBI Taxonomy" id="2826276"/>
    <lineage>
        <taxon>Viruses</taxon>
        <taxon>Duplodnaviria</taxon>
        <taxon>Heunggongvirae</taxon>
        <taxon>Uroviricota</taxon>
        <taxon>Caudoviricetes</taxon>
    </lineage>
</organism>
<reference evidence="1" key="1">
    <citation type="journal article" date="2021" name="Proc. Natl. Acad. Sci. U.S.A.">
        <title>A Catalog of Tens of Thousands of Viruses from Human Metagenomes Reveals Hidden Associations with Chronic Diseases.</title>
        <authorList>
            <person name="Tisza M.J."/>
            <person name="Buck C.B."/>
        </authorList>
    </citation>
    <scope>NUCLEOTIDE SEQUENCE</scope>
    <source>
        <strain evidence="1">Ct2hZ16</strain>
    </source>
</reference>
<protein>
    <submittedName>
        <fullName evidence="1">Uncharacterized protein</fullName>
    </submittedName>
</protein>
<dbReference type="EMBL" id="BK015739">
    <property type="protein sequence ID" value="DAE22804.1"/>
    <property type="molecule type" value="Genomic_DNA"/>
</dbReference>
<sequence length="122" mass="13592">MTKGAALQRFFERFLPAYPVTSVKEDVKLPYLTYSTVFDAWGGEPVSLTVNMWFRTESEAVPNAKVQELSDALGSGGVTLPIDGGYIWLMRGSPFCQSLADEADSQIKRRYINVTAEFLCLN</sequence>
<name>A0A8S5QVY2_9CAUD</name>
<accession>A0A8S5QVY2</accession>
<proteinExistence type="predicted"/>
<evidence type="ECO:0000313" key="1">
    <source>
        <dbReference type="EMBL" id="DAE22804.1"/>
    </source>
</evidence>